<feature type="domain" description="Amidohydrolase 3" evidence="1">
    <location>
        <begin position="7"/>
        <end position="486"/>
    </location>
</feature>
<dbReference type="EMBL" id="JAPTYD010000102">
    <property type="protein sequence ID" value="MCZ0964441.1"/>
    <property type="molecule type" value="Genomic_DNA"/>
</dbReference>
<dbReference type="InterPro" id="IPR011059">
    <property type="entry name" value="Metal-dep_hydrolase_composite"/>
</dbReference>
<sequence length="488" mass="53317">DRFGEAVIVPGLVEGHSHLMEGGLWRYVYVGFQDRLSPEGDHWPGVGTNEEVVARLSEAANADGPVVGWGFDPIFINGRSLDRDDLDRVSNNRPVAVLFSNLHLLVCNSVALAMAGYDSSVDVEGIVRDSSGRPTGELREMAAMFPVLRRLKVDFRGLTAGEDVLRLFAMSARRAGVTTATDLFSALTLQDMAATSLVVEDKDFPIRLVPAIGISEGDPEHWIDTINQLRHFSGEKLRMGAVKLMTDGSIQGYSARLRWPGYVNGAPNGMWNVPPSVLRELIRHFQAAGIQMHVHVNGDEASELVIDAMAQAMQGPGPRDHRHVLQHCQLMDAAQFRRAAELGLAVNLFANHLYHFGDQHYERTVGPDRAMRMNACRSALDAGLRLAIHSDAPVTPLAPLFTAWCAVNRRTASGRILGAEQALTVSEALHAITLGAAWTLRMDHEIGSIETGKRADFAVLDCNPLAIDPMALKDVRVFATVLGGRVFE</sequence>
<dbReference type="InterPro" id="IPR013108">
    <property type="entry name" value="Amidohydro_3"/>
</dbReference>
<keyword evidence="3" id="KW-1185">Reference proteome</keyword>
<dbReference type="RefSeq" id="WP_268944532.1">
    <property type="nucleotide sequence ID" value="NZ_JAPTYD010000102.1"/>
</dbReference>
<dbReference type="Pfam" id="PF07969">
    <property type="entry name" value="Amidohydro_3"/>
    <property type="match status" value="1"/>
</dbReference>
<evidence type="ECO:0000313" key="2">
    <source>
        <dbReference type="EMBL" id="MCZ0964441.1"/>
    </source>
</evidence>
<dbReference type="PANTHER" id="PTHR22642">
    <property type="entry name" value="IMIDAZOLONEPROPIONASE"/>
    <property type="match status" value="1"/>
</dbReference>
<name>A0ABT4JBG0_9RHOB</name>
<dbReference type="PANTHER" id="PTHR22642:SF2">
    <property type="entry name" value="PROTEIN LONG AFTER FAR-RED 3"/>
    <property type="match status" value="1"/>
</dbReference>
<evidence type="ECO:0000313" key="3">
    <source>
        <dbReference type="Proteomes" id="UP001149822"/>
    </source>
</evidence>
<gene>
    <name evidence="2" type="ORF">OU682_23065</name>
</gene>
<accession>A0ABT4JBG0</accession>
<dbReference type="Gene3D" id="3.10.310.70">
    <property type="match status" value="1"/>
</dbReference>
<evidence type="ECO:0000259" key="1">
    <source>
        <dbReference type="Pfam" id="PF07969"/>
    </source>
</evidence>
<dbReference type="SUPFAM" id="SSF51338">
    <property type="entry name" value="Composite domain of metallo-dependent hydrolases"/>
    <property type="match status" value="1"/>
</dbReference>
<reference evidence="2" key="1">
    <citation type="submission" date="2022-12" db="EMBL/GenBank/DDBJ databases">
        <title>Paracoccus sp. EF6 isolated from a lake water.</title>
        <authorList>
            <person name="Liu H."/>
        </authorList>
    </citation>
    <scope>NUCLEOTIDE SEQUENCE</scope>
    <source>
        <strain evidence="2">EF6</strain>
    </source>
</reference>
<protein>
    <submittedName>
        <fullName evidence="2">Amidohydrolase</fullName>
    </submittedName>
</protein>
<proteinExistence type="predicted"/>
<dbReference type="InterPro" id="IPR033932">
    <property type="entry name" value="YtcJ-like"/>
</dbReference>
<dbReference type="SUPFAM" id="SSF51556">
    <property type="entry name" value="Metallo-dependent hydrolases"/>
    <property type="match status" value="1"/>
</dbReference>
<dbReference type="InterPro" id="IPR032466">
    <property type="entry name" value="Metal_Hydrolase"/>
</dbReference>
<feature type="non-terminal residue" evidence="2">
    <location>
        <position position="1"/>
    </location>
</feature>
<dbReference type="CDD" id="cd01300">
    <property type="entry name" value="YtcJ_like"/>
    <property type="match status" value="1"/>
</dbReference>
<dbReference type="Proteomes" id="UP001149822">
    <property type="component" value="Unassembled WGS sequence"/>
</dbReference>
<dbReference type="Gene3D" id="3.20.20.140">
    <property type="entry name" value="Metal-dependent hydrolases"/>
    <property type="match status" value="1"/>
</dbReference>
<comment type="caution">
    <text evidence="2">The sequence shown here is derived from an EMBL/GenBank/DDBJ whole genome shotgun (WGS) entry which is preliminary data.</text>
</comment>
<dbReference type="Gene3D" id="2.30.40.10">
    <property type="entry name" value="Urease, subunit C, domain 1"/>
    <property type="match status" value="1"/>
</dbReference>
<organism evidence="2 3">
    <name type="scientific">Paracoccus benzoatiresistens</name>
    <dbReference type="NCBI Taxonomy" id="2997341"/>
    <lineage>
        <taxon>Bacteria</taxon>
        <taxon>Pseudomonadati</taxon>
        <taxon>Pseudomonadota</taxon>
        <taxon>Alphaproteobacteria</taxon>
        <taxon>Rhodobacterales</taxon>
        <taxon>Paracoccaceae</taxon>
        <taxon>Paracoccus</taxon>
    </lineage>
</organism>